<reference evidence="1 2" key="1">
    <citation type="submission" date="2023-03" db="EMBL/GenBank/DDBJ databases">
        <title>High recombination rates correlate with genetic variation in Cardiocondyla obscurior ants.</title>
        <authorList>
            <person name="Errbii M."/>
        </authorList>
    </citation>
    <scope>NUCLEOTIDE SEQUENCE [LARGE SCALE GENOMIC DNA]</scope>
    <source>
        <strain evidence="1">Alpha-2009</strain>
        <tissue evidence="1">Whole body</tissue>
    </source>
</reference>
<organism evidence="1 2">
    <name type="scientific">Cardiocondyla obscurior</name>
    <dbReference type="NCBI Taxonomy" id="286306"/>
    <lineage>
        <taxon>Eukaryota</taxon>
        <taxon>Metazoa</taxon>
        <taxon>Ecdysozoa</taxon>
        <taxon>Arthropoda</taxon>
        <taxon>Hexapoda</taxon>
        <taxon>Insecta</taxon>
        <taxon>Pterygota</taxon>
        <taxon>Neoptera</taxon>
        <taxon>Endopterygota</taxon>
        <taxon>Hymenoptera</taxon>
        <taxon>Apocrita</taxon>
        <taxon>Aculeata</taxon>
        <taxon>Formicoidea</taxon>
        <taxon>Formicidae</taxon>
        <taxon>Myrmicinae</taxon>
        <taxon>Cardiocondyla</taxon>
    </lineage>
</organism>
<name>A0AAW2H0K6_9HYME</name>
<dbReference type="AlphaFoldDB" id="A0AAW2H0K6"/>
<sequence>MQTLSPSPPSLPAYGVVAWPWGLGVPESSRGPEGEMETCRDYKYKAQSQSQKAIFHR</sequence>
<protein>
    <submittedName>
        <fullName evidence="1">Uncharacterized protein</fullName>
    </submittedName>
</protein>
<proteinExistence type="predicted"/>
<dbReference type="Proteomes" id="UP001430953">
    <property type="component" value="Unassembled WGS sequence"/>
</dbReference>
<accession>A0AAW2H0K6</accession>
<comment type="caution">
    <text evidence="1">The sequence shown here is derived from an EMBL/GenBank/DDBJ whole genome shotgun (WGS) entry which is preliminary data.</text>
</comment>
<evidence type="ECO:0000313" key="2">
    <source>
        <dbReference type="Proteomes" id="UP001430953"/>
    </source>
</evidence>
<keyword evidence="2" id="KW-1185">Reference proteome</keyword>
<dbReference type="EMBL" id="JADYXP020000001">
    <property type="protein sequence ID" value="KAL0133075.1"/>
    <property type="molecule type" value="Genomic_DNA"/>
</dbReference>
<evidence type="ECO:0000313" key="1">
    <source>
        <dbReference type="EMBL" id="KAL0133075.1"/>
    </source>
</evidence>
<gene>
    <name evidence="1" type="ORF">PUN28_000678</name>
</gene>